<name>A0A655J3T0_MYCTX</name>
<feature type="region of interest" description="Disordered" evidence="1">
    <location>
        <begin position="1"/>
        <end position="33"/>
    </location>
</feature>
<proteinExistence type="predicted"/>
<evidence type="ECO:0000313" key="2">
    <source>
        <dbReference type="EMBL" id="CFE52143.1"/>
    </source>
</evidence>
<organism evidence="4 7">
    <name type="scientific">Mycobacterium tuberculosis</name>
    <dbReference type="NCBI Taxonomy" id="1773"/>
    <lineage>
        <taxon>Bacteria</taxon>
        <taxon>Bacillati</taxon>
        <taxon>Actinomycetota</taxon>
        <taxon>Actinomycetes</taxon>
        <taxon>Mycobacteriales</taxon>
        <taxon>Mycobacteriaceae</taxon>
        <taxon>Mycobacterium</taxon>
        <taxon>Mycobacterium tuberculosis complex</taxon>
    </lineage>
</organism>
<evidence type="ECO:0000313" key="4">
    <source>
        <dbReference type="EMBL" id="COW35505.1"/>
    </source>
</evidence>
<gene>
    <name evidence="4" type="ORF">ERS007679_03707</name>
    <name evidence="2" type="ORF">ERS007681_04834</name>
    <name evidence="3" type="ORF">ERS007688_04769</name>
    <name evidence="5" type="ORF">ERS007739_03291</name>
</gene>
<dbReference type="EMBL" id="CSAD01000735">
    <property type="protein sequence ID" value="COW35505.1"/>
    <property type="molecule type" value="Genomic_DNA"/>
</dbReference>
<dbReference type="Proteomes" id="UP000048289">
    <property type="component" value="Unassembled WGS sequence"/>
</dbReference>
<evidence type="ECO:0000313" key="5">
    <source>
        <dbReference type="EMBL" id="COZ00506.1"/>
    </source>
</evidence>
<accession>A0A655J3T0</accession>
<reference evidence="5" key="2">
    <citation type="submission" date="2015-03" db="EMBL/GenBank/DDBJ databases">
        <authorList>
            <consortium name="Pathogen Informatics"/>
            <person name="Murphy D."/>
        </authorList>
    </citation>
    <scope>NUCLEOTIDE SEQUENCE</scope>
    <source>
        <strain evidence="5">N09902308</strain>
    </source>
</reference>
<dbReference type="EMBL" id="CSBK01001678">
    <property type="protein sequence ID" value="COZ00506.1"/>
    <property type="molecule type" value="Genomic_DNA"/>
</dbReference>
<evidence type="ECO:0000313" key="9">
    <source>
        <dbReference type="Proteomes" id="UP000048289"/>
    </source>
</evidence>
<sequence length="33" mass="3451">MSRNIRSPTVHSAKASTWTGIESSTVSTSQGSV</sequence>
<evidence type="ECO:0000313" key="3">
    <source>
        <dbReference type="EMBL" id="CFE92194.1"/>
    </source>
</evidence>
<dbReference type="EMBL" id="CFOE01001549">
    <property type="protein sequence ID" value="CFE52143.1"/>
    <property type="molecule type" value="Genomic_DNA"/>
</dbReference>
<dbReference type="Proteomes" id="UP000039021">
    <property type="component" value="Unassembled WGS sequence"/>
</dbReference>
<reference evidence="6 7" key="1">
    <citation type="submission" date="2015-03" db="EMBL/GenBank/DDBJ databases">
        <authorList>
            <consortium name="Pathogen Informatics"/>
        </authorList>
    </citation>
    <scope>NUCLEOTIDE SEQUENCE [LARGE SCALE GENOMIC DNA]</scope>
    <source>
        <strain evidence="4 7">G09801536</strain>
        <strain evidence="2 9">G09901357</strain>
        <strain evidence="3 8">H09601792</strain>
        <strain evidence="6">N09902308</strain>
    </source>
</reference>
<dbReference type="EMBL" id="CFOH01001839">
    <property type="protein sequence ID" value="CFE92194.1"/>
    <property type="molecule type" value="Genomic_DNA"/>
</dbReference>
<evidence type="ECO:0000256" key="1">
    <source>
        <dbReference type="SAM" id="MobiDB-lite"/>
    </source>
</evidence>
<evidence type="ECO:0000313" key="7">
    <source>
        <dbReference type="Proteomes" id="UP000045842"/>
    </source>
</evidence>
<evidence type="ECO:0000313" key="6">
    <source>
        <dbReference type="Proteomes" id="UP000039021"/>
    </source>
</evidence>
<dbReference type="Proteomes" id="UP000046947">
    <property type="component" value="Unassembled WGS sequence"/>
</dbReference>
<dbReference type="AlphaFoldDB" id="A0A655J3T0"/>
<evidence type="ECO:0000313" key="8">
    <source>
        <dbReference type="Proteomes" id="UP000046947"/>
    </source>
</evidence>
<protein>
    <submittedName>
        <fullName evidence="4">Uncharacterized protein</fullName>
    </submittedName>
</protein>
<dbReference type="Proteomes" id="UP000045842">
    <property type="component" value="Unassembled WGS sequence"/>
</dbReference>